<dbReference type="AlphaFoldDB" id="A0AB38RP11"/>
<keyword evidence="3" id="KW-0238">DNA-binding</keyword>
<dbReference type="PROSITE" id="PS00397">
    <property type="entry name" value="RECOMBINASES_1"/>
    <property type="match status" value="1"/>
</dbReference>
<dbReference type="GO" id="GO:0003677">
    <property type="term" value="F:DNA binding"/>
    <property type="evidence" value="ECO:0007669"/>
    <property type="project" value="UniProtKB-KW"/>
</dbReference>
<keyword evidence="2" id="KW-0229">DNA integration</keyword>
<dbReference type="Proteomes" id="UP000831484">
    <property type="component" value="Plasmid pdjl-6-5"/>
</dbReference>
<evidence type="ECO:0000256" key="4">
    <source>
        <dbReference type="ARBA" id="ARBA00023172"/>
    </source>
</evidence>
<proteinExistence type="inferred from homology"/>
<dbReference type="SMART" id="SM00857">
    <property type="entry name" value="Resolvase"/>
    <property type="match status" value="1"/>
</dbReference>
<evidence type="ECO:0000256" key="1">
    <source>
        <dbReference type="ARBA" id="ARBA00009913"/>
    </source>
</evidence>
<dbReference type="Pfam" id="PF00239">
    <property type="entry name" value="Resolvase"/>
    <property type="match status" value="1"/>
</dbReference>
<keyword evidence="8" id="KW-0614">Plasmid</keyword>
<dbReference type="PROSITE" id="PS51736">
    <property type="entry name" value="RECOMBINASES_3"/>
    <property type="match status" value="1"/>
</dbReference>
<feature type="active site" description="O-(5'-phospho-DNA)-serine intermediate" evidence="5 6">
    <location>
        <position position="10"/>
    </location>
</feature>
<dbReference type="SUPFAM" id="SSF53041">
    <property type="entry name" value="Resolvase-like"/>
    <property type="match status" value="1"/>
</dbReference>
<dbReference type="GO" id="GO:0015074">
    <property type="term" value="P:DNA integration"/>
    <property type="evidence" value="ECO:0007669"/>
    <property type="project" value="UniProtKB-KW"/>
</dbReference>
<sequence>MSIIGYARVSTLEQNPELQEHALRQAGAIRIFTDYESGSKTQRPQLTECLNYLRENDGDVLVVWKLDRLGRSVRHVIDTVHNLGERGIAFRSLTEGFDTTIAGGEFLFHIMAALAQMERRMIVERTHAGLEAARRQGRHGGRPTVMTPERTELARTMREQGRSLDAIASTLGVGRSSVSRALTMEFVQSVAPPIHGA</sequence>
<evidence type="ECO:0000259" key="7">
    <source>
        <dbReference type="PROSITE" id="PS51736"/>
    </source>
</evidence>
<keyword evidence="9" id="KW-1185">Reference proteome</keyword>
<comment type="similarity">
    <text evidence="1">Belongs to the site-specific recombinase resolvase family.</text>
</comment>
<dbReference type="InterPro" id="IPR006118">
    <property type="entry name" value="Recombinase_CS"/>
</dbReference>
<evidence type="ECO:0000256" key="2">
    <source>
        <dbReference type="ARBA" id="ARBA00022908"/>
    </source>
</evidence>
<geneLocation type="plasmid" evidence="8 9">
    <name>pdjl-6-5</name>
</geneLocation>
<dbReference type="GO" id="GO:0000150">
    <property type="term" value="F:DNA strand exchange activity"/>
    <property type="evidence" value="ECO:0007669"/>
    <property type="project" value="InterPro"/>
</dbReference>
<dbReference type="EMBL" id="CP096568">
    <property type="protein sequence ID" value="UPU46972.1"/>
    <property type="molecule type" value="Genomic_DNA"/>
</dbReference>
<evidence type="ECO:0000256" key="3">
    <source>
        <dbReference type="ARBA" id="ARBA00023125"/>
    </source>
</evidence>
<feature type="domain" description="Resolvase/invertase-type recombinase catalytic" evidence="7">
    <location>
        <begin position="2"/>
        <end position="137"/>
    </location>
</feature>
<dbReference type="RefSeq" id="WP_064075515.1">
    <property type="nucleotide sequence ID" value="NZ_CP096568.1"/>
</dbReference>
<dbReference type="Gene3D" id="3.40.50.1390">
    <property type="entry name" value="Resolvase, N-terminal catalytic domain"/>
    <property type="match status" value="1"/>
</dbReference>
<evidence type="ECO:0000256" key="6">
    <source>
        <dbReference type="PROSITE-ProRule" id="PRU10137"/>
    </source>
</evidence>
<dbReference type="InterPro" id="IPR050639">
    <property type="entry name" value="SSR_resolvase"/>
</dbReference>
<dbReference type="Gene3D" id="1.10.10.60">
    <property type="entry name" value="Homeodomain-like"/>
    <property type="match status" value="1"/>
</dbReference>
<dbReference type="CDD" id="cd00569">
    <property type="entry name" value="HTH_Hin_like"/>
    <property type="match status" value="1"/>
</dbReference>
<dbReference type="PROSITE" id="PS00398">
    <property type="entry name" value="RECOMBINASES_2"/>
    <property type="match status" value="1"/>
</dbReference>
<accession>A0AB38RP11</accession>
<name>A0AB38RP11_RHOSG</name>
<evidence type="ECO:0000313" key="9">
    <source>
        <dbReference type="Proteomes" id="UP000831484"/>
    </source>
</evidence>
<evidence type="ECO:0000313" key="8">
    <source>
        <dbReference type="EMBL" id="UPU46972.1"/>
    </source>
</evidence>
<dbReference type="InterPro" id="IPR036162">
    <property type="entry name" value="Resolvase-like_N_sf"/>
</dbReference>
<dbReference type="FunFam" id="3.40.50.1390:FF:000001">
    <property type="entry name" value="DNA recombinase"/>
    <property type="match status" value="1"/>
</dbReference>
<evidence type="ECO:0000256" key="5">
    <source>
        <dbReference type="PIRSR" id="PIRSR606118-50"/>
    </source>
</evidence>
<dbReference type="CDD" id="cd03768">
    <property type="entry name" value="SR_ResInv"/>
    <property type="match status" value="1"/>
</dbReference>
<dbReference type="PANTHER" id="PTHR30461">
    <property type="entry name" value="DNA-INVERTASE FROM LAMBDOID PROPHAGE"/>
    <property type="match status" value="1"/>
</dbReference>
<gene>
    <name evidence="8" type="ORF">M0639_34700</name>
</gene>
<dbReference type="SUPFAM" id="SSF46689">
    <property type="entry name" value="Homeodomain-like"/>
    <property type="match status" value="1"/>
</dbReference>
<dbReference type="InterPro" id="IPR009057">
    <property type="entry name" value="Homeodomain-like_sf"/>
</dbReference>
<organism evidence="8 9">
    <name type="scientific">Rhodococcus qingshengii JCM 15477</name>
    <dbReference type="NCBI Taxonomy" id="1303681"/>
    <lineage>
        <taxon>Bacteria</taxon>
        <taxon>Bacillati</taxon>
        <taxon>Actinomycetota</taxon>
        <taxon>Actinomycetes</taxon>
        <taxon>Mycobacteriales</taxon>
        <taxon>Nocardiaceae</taxon>
        <taxon>Rhodococcus</taxon>
        <taxon>Rhodococcus erythropolis group</taxon>
    </lineage>
</organism>
<dbReference type="PANTHER" id="PTHR30461:SF2">
    <property type="entry name" value="SERINE RECOMBINASE PINE-RELATED"/>
    <property type="match status" value="1"/>
</dbReference>
<dbReference type="InterPro" id="IPR006119">
    <property type="entry name" value="Resolv_N"/>
</dbReference>
<protein>
    <submittedName>
        <fullName evidence="8">Recombinase family protein</fullName>
    </submittedName>
</protein>
<keyword evidence="4" id="KW-0233">DNA recombination</keyword>
<reference evidence="9" key="1">
    <citation type="journal article" date="2022" name="Environ. Microbiol.">
        <title>Functional analysis, diversity, and distribution of carbendazim hydrolases MheI and CbmA, responsible for the initial step in carbendazim degradation.</title>
        <authorList>
            <person name="Zhang M."/>
            <person name="Bai X."/>
            <person name="Li Q."/>
            <person name="Zhang L."/>
            <person name="Zhu Q."/>
            <person name="Gao S."/>
            <person name="Ke Z."/>
            <person name="Jiang M."/>
            <person name="Hu J."/>
            <person name="Qiu J."/>
            <person name="Hong Q."/>
        </authorList>
    </citation>
    <scope>NUCLEOTIDE SEQUENCE [LARGE SCALE GENOMIC DNA]</scope>
    <source>
        <strain evidence="9">djl-6</strain>
    </source>
</reference>